<feature type="transmembrane region" description="Helical" evidence="8">
    <location>
        <begin position="274"/>
        <end position="290"/>
    </location>
</feature>
<evidence type="ECO:0000256" key="8">
    <source>
        <dbReference type="HAMAP-Rule" id="MF_01937"/>
    </source>
</evidence>
<feature type="transmembrane region" description="Helical" evidence="8">
    <location>
        <begin position="42"/>
        <end position="62"/>
    </location>
</feature>
<dbReference type="EMBL" id="JACRUO010000001">
    <property type="protein sequence ID" value="MBD3689341.1"/>
    <property type="molecule type" value="Genomic_DNA"/>
</dbReference>
<comment type="function">
    <text evidence="8">Conversion of 1,4-dihydroxy-2-naphthoate (DHNA) to demethylmenaquinone (DMK).</text>
</comment>
<gene>
    <name evidence="8" type="primary">menA</name>
    <name evidence="10" type="ORF">H8R10_03740</name>
</gene>
<sequence>MTHRAHLADWIEAARPKTLPASAAPVMLGAGYAWAITGHPHIVASLLALLVALALQVGVNYANDYSDGIRGTDDVGARVGPQRLTGPGLASPRAVLTAAMVSFLVAAVAGFVLIALSGTWYFLVAGVCALLAAWFYTGGRHPYGYIGGIAEVLVFVFFGLVATLATTWTQVRILPGAEWAAAAGIGLLSCALLMVNNIRDIAGDTRAGKTTLAVRVGEVPARWMCVGYVVVAAVLAYPTSLAVAILTAGIGLVITRGIVTGATGPALIVTLRRIGFLTLFYGAGLAVAAVV</sequence>
<keyword evidence="7 8" id="KW-0472">Membrane</keyword>
<keyword evidence="6 8" id="KW-1133">Transmembrane helix</keyword>
<feature type="transmembrane region" description="Helical" evidence="8">
    <location>
        <begin position="94"/>
        <end position="114"/>
    </location>
</feature>
<dbReference type="HAMAP" id="MF_01937">
    <property type="entry name" value="MenA_1"/>
    <property type="match status" value="1"/>
</dbReference>
<dbReference type="GO" id="GO:0042371">
    <property type="term" value="P:vitamin K biosynthetic process"/>
    <property type="evidence" value="ECO:0007669"/>
    <property type="project" value="TreeGrafter"/>
</dbReference>
<evidence type="ECO:0000256" key="3">
    <source>
        <dbReference type="ARBA" id="ARBA00022475"/>
    </source>
</evidence>
<feature type="transmembrane region" description="Helical" evidence="8">
    <location>
        <begin position="120"/>
        <end position="136"/>
    </location>
</feature>
<proteinExistence type="inferred from homology"/>
<evidence type="ECO:0000256" key="1">
    <source>
        <dbReference type="ARBA" id="ARBA00004141"/>
    </source>
</evidence>
<reference evidence="10 11" key="1">
    <citation type="submission" date="2020-08" db="EMBL/GenBank/DDBJ databases">
        <title>Winkia gen. nov., sp. nov., isolated from faeces of the Anser albifrons in China.</title>
        <authorList>
            <person name="Liu Q."/>
        </authorList>
    </citation>
    <scope>NUCLEOTIDE SEQUENCE [LARGE SCALE GENOMIC DNA]</scope>
    <source>
        <strain evidence="10 11">C62</strain>
    </source>
</reference>
<dbReference type="CDD" id="cd13962">
    <property type="entry name" value="PT_UbiA_UBIAD1"/>
    <property type="match status" value="1"/>
</dbReference>
<name>A0A8I0GBQ3_9ACTO</name>
<feature type="transmembrane region" description="Helical" evidence="8">
    <location>
        <begin position="143"/>
        <end position="167"/>
    </location>
</feature>
<comment type="caution">
    <text evidence="10">The sequence shown here is derived from an EMBL/GenBank/DDBJ whole genome shotgun (WGS) entry which is preliminary data.</text>
</comment>
<dbReference type="GO" id="GO:0046428">
    <property type="term" value="F:1,4-dihydroxy-2-naphthoate polyprenyltransferase activity"/>
    <property type="evidence" value="ECO:0007669"/>
    <property type="project" value="UniProtKB-UniRule"/>
</dbReference>
<evidence type="ECO:0000256" key="2">
    <source>
        <dbReference type="ARBA" id="ARBA00022428"/>
    </source>
</evidence>
<dbReference type="InterPro" id="IPR004657">
    <property type="entry name" value="MenA"/>
</dbReference>
<comment type="pathway">
    <text evidence="8">Quinol/quinone metabolism; menaquinone biosynthesis; menaquinol from 1,4-dihydroxy-2-naphthoate: step 1/2.</text>
</comment>
<organism evidence="10 11">
    <name type="scientific">Nanchangia anserum</name>
    <dbReference type="NCBI Taxonomy" id="2692125"/>
    <lineage>
        <taxon>Bacteria</taxon>
        <taxon>Bacillati</taxon>
        <taxon>Actinomycetota</taxon>
        <taxon>Actinomycetes</taxon>
        <taxon>Actinomycetales</taxon>
        <taxon>Actinomycetaceae</taxon>
        <taxon>Nanchangia</taxon>
    </lineage>
</organism>
<dbReference type="RefSeq" id="WP_191071395.1">
    <property type="nucleotide sequence ID" value="NZ_CP060506.1"/>
</dbReference>
<dbReference type="PIRSF" id="PIRSF005355">
    <property type="entry name" value="UBIAD1"/>
    <property type="match status" value="1"/>
</dbReference>
<dbReference type="InterPro" id="IPR000537">
    <property type="entry name" value="UbiA_prenyltransferase"/>
</dbReference>
<dbReference type="NCBIfam" id="NF004751">
    <property type="entry name" value="PRK06080.1-3"/>
    <property type="match status" value="1"/>
</dbReference>
<accession>A0A8I0GBQ3</accession>
<evidence type="ECO:0000313" key="10">
    <source>
        <dbReference type="EMBL" id="MBD3689341.1"/>
    </source>
</evidence>
<evidence type="ECO:0000313" key="11">
    <source>
        <dbReference type="Proteomes" id="UP000627538"/>
    </source>
</evidence>
<dbReference type="PANTHER" id="PTHR13929">
    <property type="entry name" value="1,4-DIHYDROXY-2-NAPHTHOATE OCTAPRENYLTRANSFERASE"/>
    <property type="match status" value="1"/>
</dbReference>
<keyword evidence="4 8" id="KW-0808">Transferase</keyword>
<feature type="transmembrane region" description="Helical" evidence="8">
    <location>
        <begin position="179"/>
        <end position="198"/>
    </location>
</feature>
<keyword evidence="3 8" id="KW-1003">Cell membrane</keyword>
<protein>
    <recommendedName>
        <fullName evidence="8 9">1,4-dihydroxy-2-naphthoate octaprenyltransferase</fullName>
        <shortName evidence="8">DHNA-octaprenyltransferase</shortName>
        <ecNumber evidence="8 9">2.5.1.74</ecNumber>
    </recommendedName>
</protein>
<dbReference type="PANTHER" id="PTHR13929:SF0">
    <property type="entry name" value="UBIA PRENYLTRANSFERASE DOMAIN-CONTAINING PROTEIN 1"/>
    <property type="match status" value="1"/>
</dbReference>
<dbReference type="Proteomes" id="UP000627538">
    <property type="component" value="Unassembled WGS sequence"/>
</dbReference>
<keyword evidence="2 8" id="KW-0474">Menaquinone biosynthesis</keyword>
<dbReference type="NCBIfam" id="TIGR00751">
    <property type="entry name" value="menA"/>
    <property type="match status" value="1"/>
</dbReference>
<dbReference type="Pfam" id="PF01040">
    <property type="entry name" value="UbiA"/>
    <property type="match status" value="1"/>
</dbReference>
<keyword evidence="11" id="KW-1185">Reference proteome</keyword>
<evidence type="ECO:0000256" key="4">
    <source>
        <dbReference type="ARBA" id="ARBA00022679"/>
    </source>
</evidence>
<dbReference type="AlphaFoldDB" id="A0A8I0GBQ3"/>
<keyword evidence="5 8" id="KW-0812">Transmembrane</keyword>
<evidence type="ECO:0000256" key="7">
    <source>
        <dbReference type="ARBA" id="ARBA00023136"/>
    </source>
</evidence>
<dbReference type="EC" id="2.5.1.74" evidence="8 9"/>
<dbReference type="InterPro" id="IPR026046">
    <property type="entry name" value="UBIAD1"/>
</dbReference>
<evidence type="ECO:0000256" key="5">
    <source>
        <dbReference type="ARBA" id="ARBA00022692"/>
    </source>
</evidence>
<dbReference type="GO" id="GO:0005886">
    <property type="term" value="C:plasma membrane"/>
    <property type="evidence" value="ECO:0007669"/>
    <property type="project" value="UniProtKB-SubCell"/>
</dbReference>
<comment type="catalytic activity">
    <reaction evidence="8">
        <text>an all-trans-polyprenyl diphosphate + 1,4-dihydroxy-2-naphthoate + H(+) = a 2-demethylmenaquinol + CO2 + diphosphate</text>
        <dbReference type="Rhea" id="RHEA:26478"/>
        <dbReference type="Rhea" id="RHEA-COMP:9563"/>
        <dbReference type="Rhea" id="RHEA-COMP:9564"/>
        <dbReference type="ChEBI" id="CHEBI:11173"/>
        <dbReference type="ChEBI" id="CHEBI:15378"/>
        <dbReference type="ChEBI" id="CHEBI:16526"/>
        <dbReference type="ChEBI" id="CHEBI:33019"/>
        <dbReference type="ChEBI" id="CHEBI:55437"/>
        <dbReference type="ChEBI" id="CHEBI:58914"/>
        <dbReference type="EC" id="2.5.1.74"/>
    </reaction>
</comment>
<dbReference type="GO" id="GO:0009234">
    <property type="term" value="P:menaquinone biosynthetic process"/>
    <property type="evidence" value="ECO:0007669"/>
    <property type="project" value="UniProtKB-UniRule"/>
</dbReference>
<comment type="similarity">
    <text evidence="8">Belongs to the MenA family. Type 1 subfamily.</text>
</comment>
<evidence type="ECO:0000256" key="9">
    <source>
        <dbReference type="NCBIfam" id="TIGR00751"/>
    </source>
</evidence>
<comment type="subcellular location">
    <subcellularLocation>
        <location evidence="8">Cell membrane</location>
        <topology evidence="8">Multi-pass membrane protein</topology>
    </subcellularLocation>
    <subcellularLocation>
        <location evidence="1">Membrane</location>
        <topology evidence="1">Multi-pass membrane protein</topology>
    </subcellularLocation>
</comment>
<dbReference type="UniPathway" id="UPA00079">
    <property type="reaction ID" value="UER00168"/>
</dbReference>
<evidence type="ECO:0000256" key="6">
    <source>
        <dbReference type="ARBA" id="ARBA00022989"/>
    </source>
</evidence>